<feature type="transmembrane region" description="Helical" evidence="2">
    <location>
        <begin position="348"/>
        <end position="375"/>
    </location>
</feature>
<feature type="transmembrane region" description="Helical" evidence="2">
    <location>
        <begin position="206"/>
        <end position="224"/>
    </location>
</feature>
<dbReference type="CDD" id="cd01610">
    <property type="entry name" value="PAP2_like"/>
    <property type="match status" value="1"/>
</dbReference>
<dbReference type="FunCoup" id="Q7KWV0">
    <property type="interactions" value="877"/>
</dbReference>
<organism evidence="4 5">
    <name type="scientific">Dictyostelium discoideum</name>
    <name type="common">Social amoeba</name>
    <dbReference type="NCBI Taxonomy" id="44689"/>
    <lineage>
        <taxon>Eukaryota</taxon>
        <taxon>Amoebozoa</taxon>
        <taxon>Evosea</taxon>
        <taxon>Eumycetozoa</taxon>
        <taxon>Dictyostelia</taxon>
        <taxon>Dictyosteliales</taxon>
        <taxon>Dictyosteliaceae</taxon>
        <taxon>Dictyostelium</taxon>
    </lineage>
</organism>
<comment type="caution">
    <text evidence="4">The sequence shown here is derived from an EMBL/GenBank/DDBJ whole genome shotgun (WGS) entry which is preliminary data.</text>
</comment>
<keyword evidence="5" id="KW-1185">Reference proteome</keyword>
<dbReference type="VEuPathDB" id="AmoebaDB:DDB_G0272500"/>
<feature type="transmembrane region" description="Helical" evidence="2">
    <location>
        <begin position="280"/>
        <end position="303"/>
    </location>
</feature>
<accession>Q559J6</accession>
<dbReference type="AlphaFoldDB" id="Q7KWV0"/>
<dbReference type="dictyBase" id="DDB_G0272500"/>
<dbReference type="Proteomes" id="UP000002195">
    <property type="component" value="Unassembled WGS sequence"/>
</dbReference>
<dbReference type="RefSeq" id="XP_645110.1">
    <property type="nucleotide sequence ID" value="XM_640018.1"/>
</dbReference>
<evidence type="ECO:0000259" key="3">
    <source>
        <dbReference type="Pfam" id="PF01569"/>
    </source>
</evidence>
<proteinExistence type="predicted"/>
<keyword evidence="2" id="KW-0472">Membrane</keyword>
<dbReference type="OMA" id="FPSTHAC"/>
<dbReference type="InParanoid" id="Q7KWV0"/>
<dbReference type="InterPro" id="IPR036938">
    <property type="entry name" value="PAP2/HPO_sf"/>
</dbReference>
<feature type="transmembrane region" description="Helical" evidence="2">
    <location>
        <begin position="87"/>
        <end position="106"/>
    </location>
</feature>
<feature type="transmembrane region" description="Helical" evidence="2">
    <location>
        <begin position="387"/>
        <end position="409"/>
    </location>
</feature>
<feature type="transmembrane region" description="Helical" evidence="2">
    <location>
        <begin position="310"/>
        <end position="328"/>
    </location>
</feature>
<dbReference type="InterPro" id="IPR000326">
    <property type="entry name" value="PAP2/HPO"/>
</dbReference>
<evidence type="ECO:0000313" key="4">
    <source>
        <dbReference type="EMBL" id="EAL71174.1"/>
    </source>
</evidence>
<dbReference type="SMR" id="Q7KWV0"/>
<keyword evidence="1" id="KW-0175">Coiled coil</keyword>
<accession>Q7KWV0</accession>
<dbReference type="eggNOG" id="ENOG502RCEY">
    <property type="taxonomic scope" value="Eukaryota"/>
</dbReference>
<feature type="domain" description="Phosphatidic acid phosphatase type 2/haloperoxidase" evidence="3">
    <location>
        <begin position="313"/>
        <end position="406"/>
    </location>
</feature>
<dbReference type="HOGENOM" id="CLU_668050_0_0_1"/>
<evidence type="ECO:0000256" key="2">
    <source>
        <dbReference type="SAM" id="Phobius"/>
    </source>
</evidence>
<dbReference type="PaxDb" id="44689-DDB0168847"/>
<evidence type="ECO:0000256" key="1">
    <source>
        <dbReference type="SAM" id="Coils"/>
    </source>
</evidence>
<reference evidence="4 5" key="1">
    <citation type="journal article" date="2005" name="Nature">
        <title>The genome of the social amoeba Dictyostelium discoideum.</title>
        <authorList>
            <consortium name="The Dictyostelium discoideum Sequencing Consortium"/>
            <person name="Eichinger L."/>
            <person name="Pachebat J.A."/>
            <person name="Glockner G."/>
            <person name="Rajandream M.A."/>
            <person name="Sucgang R."/>
            <person name="Berriman M."/>
            <person name="Song J."/>
            <person name="Olsen R."/>
            <person name="Szafranski K."/>
            <person name="Xu Q."/>
            <person name="Tunggal B."/>
            <person name="Kummerfeld S."/>
            <person name="Madera M."/>
            <person name="Konfortov B.A."/>
            <person name="Rivero F."/>
            <person name="Bankier A.T."/>
            <person name="Lehmann R."/>
            <person name="Hamlin N."/>
            <person name="Davies R."/>
            <person name="Gaudet P."/>
            <person name="Fey P."/>
            <person name="Pilcher K."/>
            <person name="Chen G."/>
            <person name="Saunders D."/>
            <person name="Sodergren E."/>
            <person name="Davis P."/>
            <person name="Kerhornou A."/>
            <person name="Nie X."/>
            <person name="Hall N."/>
            <person name="Anjard C."/>
            <person name="Hemphill L."/>
            <person name="Bason N."/>
            <person name="Farbrother P."/>
            <person name="Desany B."/>
            <person name="Just E."/>
            <person name="Morio T."/>
            <person name="Rost R."/>
            <person name="Churcher C."/>
            <person name="Cooper J."/>
            <person name="Haydock S."/>
            <person name="van Driessche N."/>
            <person name="Cronin A."/>
            <person name="Goodhead I."/>
            <person name="Muzny D."/>
            <person name="Mourier T."/>
            <person name="Pain A."/>
            <person name="Lu M."/>
            <person name="Harper D."/>
            <person name="Lindsay R."/>
            <person name="Hauser H."/>
            <person name="James K."/>
            <person name="Quiles M."/>
            <person name="Madan Babu M."/>
            <person name="Saito T."/>
            <person name="Buchrieser C."/>
            <person name="Wardroper A."/>
            <person name="Felder M."/>
            <person name="Thangavelu M."/>
            <person name="Johnson D."/>
            <person name="Knights A."/>
            <person name="Loulseged H."/>
            <person name="Mungall K."/>
            <person name="Oliver K."/>
            <person name="Price C."/>
            <person name="Quail M.A."/>
            <person name="Urushihara H."/>
            <person name="Hernandez J."/>
            <person name="Rabbinowitsch E."/>
            <person name="Steffen D."/>
            <person name="Sanders M."/>
            <person name="Ma J."/>
            <person name="Kohara Y."/>
            <person name="Sharp S."/>
            <person name="Simmonds M."/>
            <person name="Spiegler S."/>
            <person name="Tivey A."/>
            <person name="Sugano S."/>
            <person name="White B."/>
            <person name="Walker D."/>
            <person name="Woodward J."/>
            <person name="Winckler T."/>
            <person name="Tanaka Y."/>
            <person name="Shaulsky G."/>
            <person name="Schleicher M."/>
            <person name="Weinstock G."/>
            <person name="Rosenthal A."/>
            <person name="Cox E.C."/>
            <person name="Chisholm R.L."/>
            <person name="Gibbs R."/>
            <person name="Loomis W.F."/>
            <person name="Platzer M."/>
            <person name="Kay R.R."/>
            <person name="Williams J."/>
            <person name="Dear P.H."/>
            <person name="Noegel A.A."/>
            <person name="Barrell B."/>
            <person name="Kuspa A."/>
        </authorList>
    </citation>
    <scope>NUCLEOTIDE SEQUENCE [LARGE SCALE GENOMIC DNA]</scope>
    <source>
        <strain evidence="4 5">AX4</strain>
    </source>
</reference>
<name>Q7KWV0_DICDI</name>
<keyword evidence="2" id="KW-0812">Transmembrane</keyword>
<sequence>MDNKSNYSESTLECVEIQECILEKQKQLQQQKQQQQQEQQEQINFNKQQIIQKQKEKIKNNNKNNEEVLKSVEVLTISPYLTLGMKYGLIIEFLMVIISMIQYIIVGKWMMDGDSDGVENYWPINKYYGLFIFTIVFNGMVSAWKGYKVDQKLFFAAHHLLTMFFFFVCFVYFPTVKYYFYLVIYLVMRLGKRIKDEGYMDKDQWIAFYVSYAYVQTLVIVIIQCLQPNQSGILDIIGGIAHIDSLITCRKENFSGKRLNGHSKWLIPIWLLENRLAQTVLSVLDVSTLWCTLLIGTSFLNIFNFNFYRCIIPFLVIEFLIKPSFSSFKRPYCYKFSNHSSFPSCHTAIASIVISSISSLSPFQRGFLVMSMAAYRVYTRAHTVEDICAGFAIGQVLNSTIYCFSFYFFGLN</sequence>
<protein>
    <recommendedName>
        <fullName evidence="3">Phosphatidic acid phosphatase type 2/haloperoxidase domain-containing protein</fullName>
    </recommendedName>
</protein>
<feature type="transmembrane region" description="Helical" evidence="2">
    <location>
        <begin position="126"/>
        <end position="144"/>
    </location>
</feature>
<dbReference type="EMBL" id="AAFI02000008">
    <property type="protein sequence ID" value="EAL71174.1"/>
    <property type="molecule type" value="Genomic_DNA"/>
</dbReference>
<dbReference type="GeneID" id="8618504"/>
<dbReference type="Pfam" id="PF01569">
    <property type="entry name" value="PAP2"/>
    <property type="match status" value="1"/>
</dbReference>
<keyword evidence="2" id="KW-1133">Transmembrane helix</keyword>
<evidence type="ECO:0000313" key="5">
    <source>
        <dbReference type="Proteomes" id="UP000002195"/>
    </source>
</evidence>
<dbReference type="KEGG" id="ddi:DDB_G0272500"/>
<dbReference type="SUPFAM" id="SSF48317">
    <property type="entry name" value="Acid phosphatase/Vanadium-dependent haloperoxidase"/>
    <property type="match status" value="1"/>
</dbReference>
<dbReference type="Gene3D" id="1.20.144.10">
    <property type="entry name" value="Phosphatidic acid phosphatase type 2/haloperoxidase"/>
    <property type="match status" value="1"/>
</dbReference>
<gene>
    <name evidence="4" type="ORF">DDB_G0272500</name>
</gene>
<feature type="coiled-coil region" evidence="1">
    <location>
        <begin position="18"/>
        <end position="71"/>
    </location>
</feature>